<reference evidence="2 3" key="1">
    <citation type="submission" date="2024-04" db="EMBL/GenBank/DDBJ databases">
        <title>Novel species of the genus Ideonella isolated from streams.</title>
        <authorList>
            <person name="Lu H."/>
        </authorList>
    </citation>
    <scope>NUCLEOTIDE SEQUENCE [LARGE SCALE GENOMIC DNA]</scope>
    <source>
        <strain evidence="2 3">BYS139W</strain>
    </source>
</reference>
<proteinExistence type="predicted"/>
<dbReference type="Pfam" id="PF07793">
    <property type="entry name" value="DUF1631"/>
    <property type="match status" value="1"/>
</dbReference>
<name>A0ABU9B4J4_9BURK</name>
<dbReference type="EMBL" id="JBBUTF010000002">
    <property type="protein sequence ID" value="MEK8024606.1"/>
    <property type="molecule type" value="Genomic_DNA"/>
</dbReference>
<sequence>MASSATPAQLARRARRTYIEQLLKGLSPLVMRVSTGARTMLDKPAERMVMMRRRDLVDDLAKHASAWHKRLGLGLKALYEKGNAQPGRAIDLPDPSASLSLVDNDTIEREILTSRLALAMMDRASWEFSDLRSRIVYLEQRGELDTHDLLRAHALARVALDAWRNAGLSADGWREAQHLLHQEFAALLEEAYHEANRWLAGHKVLQEIDLRPFIRRQDNHAGGAGVGGTTAPHVTGPTSVLPGTTSVFPPGQGDDTGSTAPLTAGRQGPRSGHAAWPGVGDETRLMTRAAPLARGPEQAEAVVGRLNQLVGRHVPGFAKTSHAPRPVSPALAAAISNTQRSIQRRVVPAGGEVRGAGSTGGLGSSASVQTVLDDLRREHQALKAAANSPSERATIEIVAMMFQSILTEDRIPASVRVWFARLQMPVLRVAVSEPDFFANLDHPARRLIDRMGACVMGLDSAAGAVGSALEKEIKRVVQVVEAYPDTGNRVFQTVLVEFERFLEHFFRNEHEPSKRGVSLAQQVEQRETLAIQYTIELRRMLNEVPVQEGVRQFLFQVWADVMATAAVRYGKQSEETKDMKRAAADLIWSASAKVTREERAEVIRRLPLLLKRLKDGMVLTNMSPERQDERLTAVNTALAAAFTAKAAVIPNERMRDLKERLESLEELLPAAEDIQIDESLVLDLSGHESSELEVVSEGGTAPTAPMVAWARELLVGSWYQLEYRNRTENVQLAWTGLRRQLSLFVTTSGRCVLFQQQRLAAFLQAGLLLPVQEESLTVKATRTALAKLDADPSRLMAS</sequence>
<evidence type="ECO:0000313" key="2">
    <source>
        <dbReference type="EMBL" id="MEK8024606.1"/>
    </source>
</evidence>
<keyword evidence="3" id="KW-1185">Reference proteome</keyword>
<organism evidence="2 3">
    <name type="scientific">Pseudaquabacterium rugosum</name>
    <dbReference type="NCBI Taxonomy" id="2984194"/>
    <lineage>
        <taxon>Bacteria</taxon>
        <taxon>Pseudomonadati</taxon>
        <taxon>Pseudomonadota</taxon>
        <taxon>Betaproteobacteria</taxon>
        <taxon>Burkholderiales</taxon>
        <taxon>Sphaerotilaceae</taxon>
        <taxon>Pseudaquabacterium</taxon>
    </lineage>
</organism>
<protein>
    <submittedName>
        <fullName evidence="2">DUF1631 family protein</fullName>
    </submittedName>
</protein>
<feature type="region of interest" description="Disordered" evidence="1">
    <location>
        <begin position="221"/>
        <end position="279"/>
    </location>
</feature>
<evidence type="ECO:0000256" key="1">
    <source>
        <dbReference type="SAM" id="MobiDB-lite"/>
    </source>
</evidence>
<dbReference type="InterPro" id="IPR012434">
    <property type="entry name" value="DUF1631"/>
</dbReference>
<comment type="caution">
    <text evidence="2">The sequence shown here is derived from an EMBL/GenBank/DDBJ whole genome shotgun (WGS) entry which is preliminary data.</text>
</comment>
<evidence type="ECO:0000313" key="3">
    <source>
        <dbReference type="Proteomes" id="UP001368500"/>
    </source>
</evidence>
<dbReference type="Proteomes" id="UP001368500">
    <property type="component" value="Unassembled WGS sequence"/>
</dbReference>
<gene>
    <name evidence="2" type="ORF">AACH11_01320</name>
</gene>
<feature type="compositionally biased region" description="Low complexity" evidence="1">
    <location>
        <begin position="229"/>
        <end position="238"/>
    </location>
</feature>
<accession>A0ABU9B4J4</accession>
<dbReference type="RefSeq" id="WP_341372387.1">
    <property type="nucleotide sequence ID" value="NZ_JBBUTF010000002.1"/>
</dbReference>